<proteinExistence type="predicted"/>
<dbReference type="Proteomes" id="UP000724874">
    <property type="component" value="Unassembled WGS sequence"/>
</dbReference>
<gene>
    <name evidence="1" type="ORF">CPB84DRAFT_1786619</name>
</gene>
<name>A0A9P5NI37_GYMJU</name>
<evidence type="ECO:0000313" key="2">
    <source>
        <dbReference type="Proteomes" id="UP000724874"/>
    </source>
</evidence>
<organism evidence="1 2">
    <name type="scientific">Gymnopilus junonius</name>
    <name type="common">Spectacular rustgill mushroom</name>
    <name type="synonym">Gymnopilus spectabilis subsp. junonius</name>
    <dbReference type="NCBI Taxonomy" id="109634"/>
    <lineage>
        <taxon>Eukaryota</taxon>
        <taxon>Fungi</taxon>
        <taxon>Dikarya</taxon>
        <taxon>Basidiomycota</taxon>
        <taxon>Agaricomycotina</taxon>
        <taxon>Agaricomycetes</taxon>
        <taxon>Agaricomycetidae</taxon>
        <taxon>Agaricales</taxon>
        <taxon>Agaricineae</taxon>
        <taxon>Hymenogastraceae</taxon>
        <taxon>Gymnopilus</taxon>
    </lineage>
</organism>
<comment type="caution">
    <text evidence="1">The sequence shown here is derived from an EMBL/GenBank/DDBJ whole genome shotgun (WGS) entry which is preliminary data.</text>
</comment>
<accession>A0A9P5NI37</accession>
<protein>
    <submittedName>
        <fullName evidence="1">Uncharacterized protein</fullName>
    </submittedName>
</protein>
<sequence>MRTLVQANIQYCPSRDAVDFLCTYNNVRREGNYRAHNASQAELRDAVTTKPIESQDRLFLEQLYQFIFKCSL</sequence>
<dbReference type="EMBL" id="JADNYJ010000088">
    <property type="protein sequence ID" value="KAF8887848.1"/>
    <property type="molecule type" value="Genomic_DNA"/>
</dbReference>
<reference evidence="1" key="1">
    <citation type="submission" date="2020-11" db="EMBL/GenBank/DDBJ databases">
        <authorList>
            <consortium name="DOE Joint Genome Institute"/>
            <person name="Ahrendt S."/>
            <person name="Riley R."/>
            <person name="Andreopoulos W."/>
            <person name="LaButti K."/>
            <person name="Pangilinan J."/>
            <person name="Ruiz-duenas F.J."/>
            <person name="Barrasa J.M."/>
            <person name="Sanchez-Garcia M."/>
            <person name="Camarero S."/>
            <person name="Miyauchi S."/>
            <person name="Serrano A."/>
            <person name="Linde D."/>
            <person name="Babiker R."/>
            <person name="Drula E."/>
            <person name="Ayuso-Fernandez I."/>
            <person name="Pacheco R."/>
            <person name="Padilla G."/>
            <person name="Ferreira P."/>
            <person name="Barriuso J."/>
            <person name="Kellner H."/>
            <person name="Castanera R."/>
            <person name="Alfaro M."/>
            <person name="Ramirez L."/>
            <person name="Pisabarro A.G."/>
            <person name="Kuo A."/>
            <person name="Tritt A."/>
            <person name="Lipzen A."/>
            <person name="He G."/>
            <person name="Yan M."/>
            <person name="Ng V."/>
            <person name="Cullen D."/>
            <person name="Martin F."/>
            <person name="Rosso M.-N."/>
            <person name="Henrissat B."/>
            <person name="Hibbett D."/>
            <person name="Martinez A.T."/>
            <person name="Grigoriev I.V."/>
        </authorList>
    </citation>
    <scope>NUCLEOTIDE SEQUENCE</scope>
    <source>
        <strain evidence="1">AH 44721</strain>
    </source>
</reference>
<keyword evidence="2" id="KW-1185">Reference proteome</keyword>
<evidence type="ECO:0000313" key="1">
    <source>
        <dbReference type="EMBL" id="KAF8887848.1"/>
    </source>
</evidence>
<dbReference type="AlphaFoldDB" id="A0A9P5NI37"/>
<dbReference type="OrthoDB" id="3068595at2759"/>